<evidence type="ECO:0000313" key="2">
    <source>
        <dbReference type="EMBL" id="GIY57080.1"/>
    </source>
</evidence>
<gene>
    <name evidence="2" type="ORF">CEXT_109161</name>
</gene>
<keyword evidence="3" id="KW-1185">Reference proteome</keyword>
<dbReference type="Proteomes" id="UP001054945">
    <property type="component" value="Unassembled WGS sequence"/>
</dbReference>
<reference evidence="2 3" key="1">
    <citation type="submission" date="2021-06" db="EMBL/GenBank/DDBJ databases">
        <title>Caerostris extrusa draft genome.</title>
        <authorList>
            <person name="Kono N."/>
            <person name="Arakawa K."/>
        </authorList>
    </citation>
    <scope>NUCLEOTIDE SEQUENCE [LARGE SCALE GENOMIC DNA]</scope>
</reference>
<sequence>MGMIHFFLVFGTVYAMDFAIMFVVEGAALSTRHPMKLKTAERTRGKNSPVWFVKNLRFRAIEMFLSVNKQIPYSNPIAWHSLSERYLLIHVDMQIVGFDMNCSLSEGIQYHSKLGLTQVRRSLRTEVTTDLTKVRRSLRTEVTTDLTQVRRSLRTEVTTDLTQVRRSLRTEVTTDLTQVRRSLRTEVTTDLTQVRRSLRTEVTTDLTQVRRSLRAEVTTDLTQVRRSLRTEVTTDLTQVRRSLRTEVTTDLTQVRRSRRTEVTTGLTKQVAKVFTVQSCFYRKPL</sequence>
<dbReference type="AlphaFoldDB" id="A0AAV4UHA9"/>
<dbReference type="EMBL" id="BPLR01012858">
    <property type="protein sequence ID" value="GIY57080.1"/>
    <property type="molecule type" value="Genomic_DNA"/>
</dbReference>
<feature type="transmembrane region" description="Helical" evidence="1">
    <location>
        <begin position="6"/>
        <end position="29"/>
    </location>
</feature>
<organism evidence="2 3">
    <name type="scientific">Caerostris extrusa</name>
    <name type="common">Bark spider</name>
    <name type="synonym">Caerostris bankana</name>
    <dbReference type="NCBI Taxonomy" id="172846"/>
    <lineage>
        <taxon>Eukaryota</taxon>
        <taxon>Metazoa</taxon>
        <taxon>Ecdysozoa</taxon>
        <taxon>Arthropoda</taxon>
        <taxon>Chelicerata</taxon>
        <taxon>Arachnida</taxon>
        <taxon>Araneae</taxon>
        <taxon>Araneomorphae</taxon>
        <taxon>Entelegynae</taxon>
        <taxon>Araneoidea</taxon>
        <taxon>Araneidae</taxon>
        <taxon>Caerostris</taxon>
    </lineage>
</organism>
<keyword evidence="1" id="KW-0812">Transmembrane</keyword>
<evidence type="ECO:0000313" key="3">
    <source>
        <dbReference type="Proteomes" id="UP001054945"/>
    </source>
</evidence>
<name>A0AAV4UHA9_CAEEX</name>
<evidence type="ECO:0000256" key="1">
    <source>
        <dbReference type="SAM" id="Phobius"/>
    </source>
</evidence>
<keyword evidence="1" id="KW-1133">Transmembrane helix</keyword>
<protein>
    <submittedName>
        <fullName evidence="2">Uncharacterized protein</fullName>
    </submittedName>
</protein>
<accession>A0AAV4UHA9</accession>
<keyword evidence="1" id="KW-0472">Membrane</keyword>
<comment type="caution">
    <text evidence="2">The sequence shown here is derived from an EMBL/GenBank/DDBJ whole genome shotgun (WGS) entry which is preliminary data.</text>
</comment>
<proteinExistence type="predicted"/>